<sequence>MLCAVRGRRCSVYTQYIIIMLPIQIYNQLILREEERRQTMAEINRERKLLRNESDPFLCPTANL</sequence>
<dbReference type="EMBL" id="JANEYG010000087">
    <property type="protein sequence ID" value="KAJ8913795.1"/>
    <property type="molecule type" value="Genomic_DNA"/>
</dbReference>
<name>A0AAV8VI77_9CUCU</name>
<protein>
    <submittedName>
        <fullName evidence="1">Uncharacterized protein</fullName>
    </submittedName>
</protein>
<proteinExistence type="predicted"/>
<evidence type="ECO:0000313" key="1">
    <source>
        <dbReference type="EMBL" id="KAJ8913795.1"/>
    </source>
</evidence>
<keyword evidence="2" id="KW-1185">Reference proteome</keyword>
<dbReference type="AlphaFoldDB" id="A0AAV8VI77"/>
<dbReference type="Proteomes" id="UP001159042">
    <property type="component" value="Unassembled WGS sequence"/>
</dbReference>
<accession>A0AAV8VI77</accession>
<gene>
    <name evidence="1" type="ORF">NQ315_002701</name>
</gene>
<comment type="caution">
    <text evidence="1">The sequence shown here is derived from an EMBL/GenBank/DDBJ whole genome shotgun (WGS) entry which is preliminary data.</text>
</comment>
<organism evidence="1 2">
    <name type="scientific">Exocentrus adspersus</name>
    <dbReference type="NCBI Taxonomy" id="1586481"/>
    <lineage>
        <taxon>Eukaryota</taxon>
        <taxon>Metazoa</taxon>
        <taxon>Ecdysozoa</taxon>
        <taxon>Arthropoda</taxon>
        <taxon>Hexapoda</taxon>
        <taxon>Insecta</taxon>
        <taxon>Pterygota</taxon>
        <taxon>Neoptera</taxon>
        <taxon>Endopterygota</taxon>
        <taxon>Coleoptera</taxon>
        <taxon>Polyphaga</taxon>
        <taxon>Cucujiformia</taxon>
        <taxon>Chrysomeloidea</taxon>
        <taxon>Cerambycidae</taxon>
        <taxon>Lamiinae</taxon>
        <taxon>Acanthocinini</taxon>
        <taxon>Exocentrus</taxon>
    </lineage>
</organism>
<reference evidence="1 2" key="1">
    <citation type="journal article" date="2023" name="Insect Mol. Biol.">
        <title>Genome sequencing provides insights into the evolution of gene families encoding plant cell wall-degrading enzymes in longhorned beetles.</title>
        <authorList>
            <person name="Shin N.R."/>
            <person name="Okamura Y."/>
            <person name="Kirsch R."/>
            <person name="Pauchet Y."/>
        </authorList>
    </citation>
    <scope>NUCLEOTIDE SEQUENCE [LARGE SCALE GENOMIC DNA]</scope>
    <source>
        <strain evidence="1">EAD_L_NR</strain>
    </source>
</reference>
<evidence type="ECO:0000313" key="2">
    <source>
        <dbReference type="Proteomes" id="UP001159042"/>
    </source>
</evidence>